<feature type="compositionally biased region" description="Basic and acidic residues" evidence="7">
    <location>
        <begin position="474"/>
        <end position="530"/>
    </location>
</feature>
<keyword evidence="2 4" id="KW-0547">Nucleotide-binding</keyword>
<evidence type="ECO:0000256" key="3">
    <source>
        <dbReference type="ARBA" id="ARBA00023134"/>
    </source>
</evidence>
<dbReference type="InterPro" id="IPR003008">
    <property type="entry name" value="Tubulin_FtsZ_GTPase"/>
</dbReference>
<name>A0A506UR38_9PROT</name>
<feature type="binding site" evidence="4">
    <location>
        <begin position="27"/>
        <end position="31"/>
    </location>
    <ligand>
        <name>GTP</name>
        <dbReference type="ChEBI" id="CHEBI:37565"/>
    </ligand>
</feature>
<feature type="compositionally biased region" description="Low complexity" evidence="7">
    <location>
        <begin position="463"/>
        <end position="473"/>
    </location>
</feature>
<dbReference type="SUPFAM" id="SSF52490">
    <property type="entry name" value="Tubulin nucleotide-binding domain-like"/>
    <property type="match status" value="1"/>
</dbReference>
<dbReference type="Proteomes" id="UP000315037">
    <property type="component" value="Unassembled WGS sequence"/>
</dbReference>
<protein>
    <recommendedName>
        <fullName evidence="4 5">Cell division protein FtsZ</fullName>
    </recommendedName>
</protein>
<dbReference type="NCBIfam" id="TIGR00065">
    <property type="entry name" value="ftsZ"/>
    <property type="match status" value="1"/>
</dbReference>
<dbReference type="InterPro" id="IPR045061">
    <property type="entry name" value="FtsZ/CetZ"/>
</dbReference>
<dbReference type="HAMAP" id="MF_00909">
    <property type="entry name" value="FtsZ"/>
    <property type="match status" value="1"/>
</dbReference>
<reference evidence="10 11" key="1">
    <citation type="submission" date="2019-03" db="EMBL/GenBank/DDBJ databases">
        <title>The complete genome sequence of Neokomagataea sp. Jb2 NBRC113641.</title>
        <authorList>
            <person name="Chua K.-O."/>
            <person name="Chan K.-G."/>
            <person name="See-Too W.-S."/>
        </authorList>
    </citation>
    <scope>NUCLEOTIDE SEQUENCE [LARGE SCALE GENOMIC DNA]</scope>
    <source>
        <strain evidence="10 11">Jb2</strain>
    </source>
</reference>
<dbReference type="PANTHER" id="PTHR30314:SF3">
    <property type="entry name" value="MITOCHONDRIAL DIVISION PROTEIN FSZA"/>
    <property type="match status" value="1"/>
</dbReference>
<evidence type="ECO:0000256" key="6">
    <source>
        <dbReference type="RuleBase" id="RU000631"/>
    </source>
</evidence>
<feature type="domain" description="Tubulin/FtsZ 2-layer sandwich" evidence="9">
    <location>
        <begin position="213"/>
        <end position="335"/>
    </location>
</feature>
<evidence type="ECO:0000256" key="7">
    <source>
        <dbReference type="SAM" id="MobiDB-lite"/>
    </source>
</evidence>
<feature type="binding site" evidence="4">
    <location>
        <position position="145"/>
    </location>
    <ligand>
        <name>GTP</name>
        <dbReference type="ChEBI" id="CHEBI:37565"/>
    </ligand>
</feature>
<evidence type="ECO:0000256" key="2">
    <source>
        <dbReference type="ARBA" id="ARBA00022741"/>
    </source>
</evidence>
<dbReference type="GO" id="GO:0003924">
    <property type="term" value="F:GTPase activity"/>
    <property type="evidence" value="ECO:0007669"/>
    <property type="project" value="UniProtKB-UniRule"/>
</dbReference>
<keyword evidence="3 4" id="KW-0342">GTP-binding</keyword>
<gene>
    <name evidence="4 10" type="primary">ftsZ</name>
    <name evidence="10" type="ORF">E3202_02430</name>
</gene>
<dbReference type="AlphaFoldDB" id="A0A506UR38"/>
<feature type="domain" description="Tubulin/FtsZ GTPase" evidence="8">
    <location>
        <begin position="19"/>
        <end position="211"/>
    </location>
</feature>
<comment type="similarity">
    <text evidence="1 4 6">Belongs to the FtsZ family.</text>
</comment>
<keyword evidence="4" id="KW-0963">Cytoplasm</keyword>
<dbReference type="PROSITE" id="PS01134">
    <property type="entry name" value="FTSZ_1"/>
    <property type="match status" value="1"/>
</dbReference>
<sequence>MSLKLTPTSSAENAISPPRITVIGVGGGGGNAVDNMISTDLNHVEFIVANTDAQQLSKSQAPIRLQLGPDLTRGLGAGAKPEIGRQSAEEVEEEIRQHLTGVDLVFITAGMGGGTGTGAAPVMARIARENGALTIGVVSKPFQFEGMRRCRAAEAGIVELQKYVDTLIVIPNQNLFSCSTQTTTLLDAFKMADDVLYQGVRSITDLMVVPGVINLDFADVKTVMGEMGKAMMGTGVVDATTDGPDRATLAAERAISNPLLEESSIRGARGLLINVTGGPELGLYDYTTIMERISEEAHADAEIVSGFLVRDDMAGCIQVSVVATGIDRQPENEPSAEEKAELEDAVATFSQPASQPGPAPATPPLMSQTVAQPPEREVPVQRAAVEPRPAAPQPAPGPQPAAAPQRAAYHLASHAPQQTRPVTPPTAPLRQGGEPQERAGLFSRLFRNRPNSAPHTPPASGYAPAQRPAAPAQPREEERHHEGYQEHRSEHHQDHRHDYPESRSEHRHDHHGEGRNERHEHGREHDRGSDDNLDIPAYLRRQ</sequence>
<dbReference type="RefSeq" id="WP_165600244.1">
    <property type="nucleotide sequence ID" value="NZ_SORZ01000001.1"/>
</dbReference>
<dbReference type="Pfam" id="PF12327">
    <property type="entry name" value="FtsZ_C"/>
    <property type="match status" value="1"/>
</dbReference>
<keyword evidence="4 6" id="KW-0131">Cell cycle</keyword>
<dbReference type="SUPFAM" id="SSF55307">
    <property type="entry name" value="Tubulin C-terminal domain-like"/>
    <property type="match status" value="1"/>
</dbReference>
<dbReference type="InterPro" id="IPR024757">
    <property type="entry name" value="FtsZ_C"/>
</dbReference>
<comment type="subcellular location">
    <subcellularLocation>
        <location evidence="4">Cytoplasm</location>
    </subcellularLocation>
    <text evidence="4">Assembles at midcell at the inner surface of the cytoplasmic membrane.</text>
</comment>
<feature type="compositionally biased region" description="Basic and acidic residues" evidence="7">
    <location>
        <begin position="328"/>
        <end position="339"/>
    </location>
</feature>
<feature type="binding site" evidence="4">
    <location>
        <position position="149"/>
    </location>
    <ligand>
        <name>GTP</name>
        <dbReference type="ChEBI" id="CHEBI:37565"/>
    </ligand>
</feature>
<feature type="compositionally biased region" description="Pro residues" evidence="7">
    <location>
        <begin position="389"/>
        <end position="401"/>
    </location>
</feature>
<dbReference type="Pfam" id="PF00091">
    <property type="entry name" value="Tubulin"/>
    <property type="match status" value="1"/>
</dbReference>
<evidence type="ECO:0000256" key="1">
    <source>
        <dbReference type="ARBA" id="ARBA00009690"/>
    </source>
</evidence>
<dbReference type="EMBL" id="SORZ01000001">
    <property type="protein sequence ID" value="TPW35810.1"/>
    <property type="molecule type" value="Genomic_DNA"/>
</dbReference>
<evidence type="ECO:0000259" key="9">
    <source>
        <dbReference type="SMART" id="SM00865"/>
    </source>
</evidence>
<accession>A0A506UR38</accession>
<dbReference type="GO" id="GO:0032153">
    <property type="term" value="C:cell division site"/>
    <property type="evidence" value="ECO:0007669"/>
    <property type="project" value="UniProtKB-UniRule"/>
</dbReference>
<proteinExistence type="inferred from homology"/>
<comment type="function">
    <text evidence="4 6">Essential cell division protein that forms a contractile ring structure (Z ring) at the future cell division site. The regulation of the ring assembly controls the timing and the location of cell division. One of the functions of the FtsZ ring is to recruit other cell division proteins to the septum to produce a new cell wall between the dividing cells. Binds GTP and shows GTPase activity.</text>
</comment>
<comment type="caution">
    <text evidence="10">The sequence shown here is derived from an EMBL/GenBank/DDBJ whole genome shotgun (WGS) entry which is preliminary data.</text>
</comment>
<feature type="binding site" evidence="4">
    <location>
        <position position="193"/>
    </location>
    <ligand>
        <name>GTP</name>
        <dbReference type="ChEBI" id="CHEBI:37565"/>
    </ligand>
</feature>
<dbReference type="SMART" id="SM00864">
    <property type="entry name" value="Tubulin"/>
    <property type="match status" value="1"/>
</dbReference>
<dbReference type="GO" id="GO:0005737">
    <property type="term" value="C:cytoplasm"/>
    <property type="evidence" value="ECO:0007669"/>
    <property type="project" value="UniProtKB-SubCell"/>
</dbReference>
<dbReference type="PRINTS" id="PR00423">
    <property type="entry name" value="CELLDVISFTSZ"/>
</dbReference>
<dbReference type="Gene3D" id="3.30.1330.20">
    <property type="entry name" value="Tubulin/FtsZ, C-terminal domain"/>
    <property type="match status" value="1"/>
</dbReference>
<keyword evidence="11" id="KW-1185">Reference proteome</keyword>
<feature type="region of interest" description="Disordered" evidence="7">
    <location>
        <begin position="327"/>
        <end position="542"/>
    </location>
</feature>
<dbReference type="GO" id="GO:0000917">
    <property type="term" value="P:division septum assembly"/>
    <property type="evidence" value="ECO:0007669"/>
    <property type="project" value="UniProtKB-KW"/>
</dbReference>
<dbReference type="InterPro" id="IPR008280">
    <property type="entry name" value="Tub_FtsZ_C"/>
</dbReference>
<dbReference type="InterPro" id="IPR020805">
    <property type="entry name" value="Cell_div_FtsZ_CS"/>
</dbReference>
<dbReference type="InterPro" id="IPR000158">
    <property type="entry name" value="Cell_div_FtsZ"/>
</dbReference>
<dbReference type="InterPro" id="IPR018316">
    <property type="entry name" value="Tubulin/FtsZ_2-layer-sand-dom"/>
</dbReference>
<keyword evidence="4 6" id="KW-0132">Cell division</keyword>
<evidence type="ECO:0000256" key="4">
    <source>
        <dbReference type="HAMAP-Rule" id="MF_00909"/>
    </source>
</evidence>
<dbReference type="SMART" id="SM00865">
    <property type="entry name" value="Tubulin_C"/>
    <property type="match status" value="1"/>
</dbReference>
<dbReference type="InterPro" id="IPR036525">
    <property type="entry name" value="Tubulin/FtsZ_GTPase_sf"/>
</dbReference>
<dbReference type="CDD" id="cd02201">
    <property type="entry name" value="FtsZ_type1"/>
    <property type="match status" value="1"/>
</dbReference>
<dbReference type="FunFam" id="3.40.50.1440:FF:000001">
    <property type="entry name" value="Cell division protein FtsZ"/>
    <property type="match status" value="1"/>
</dbReference>
<evidence type="ECO:0000313" key="10">
    <source>
        <dbReference type="EMBL" id="TPW35810.1"/>
    </source>
</evidence>
<dbReference type="GO" id="GO:0051258">
    <property type="term" value="P:protein polymerization"/>
    <property type="evidence" value="ECO:0007669"/>
    <property type="project" value="UniProtKB-UniRule"/>
</dbReference>
<dbReference type="GO" id="GO:0005525">
    <property type="term" value="F:GTP binding"/>
    <property type="evidence" value="ECO:0007669"/>
    <property type="project" value="UniProtKB-UniRule"/>
</dbReference>
<dbReference type="PANTHER" id="PTHR30314">
    <property type="entry name" value="CELL DIVISION PROTEIN FTSZ-RELATED"/>
    <property type="match status" value="1"/>
</dbReference>
<comment type="subunit">
    <text evidence="4">Homodimer. Polymerizes to form a dynamic ring structure in a strictly GTP-dependent manner. Interacts directly with several other division proteins.</text>
</comment>
<feature type="binding site" evidence="4">
    <location>
        <begin position="114"/>
        <end position="116"/>
    </location>
    <ligand>
        <name>GTP</name>
        <dbReference type="ChEBI" id="CHEBI:37565"/>
    </ligand>
</feature>
<organism evidence="10 11">
    <name type="scientific">Oecophyllibacter saccharovorans</name>
    <dbReference type="NCBI Taxonomy" id="2558360"/>
    <lineage>
        <taxon>Bacteria</taxon>
        <taxon>Pseudomonadati</taxon>
        <taxon>Pseudomonadota</taxon>
        <taxon>Alphaproteobacteria</taxon>
        <taxon>Acetobacterales</taxon>
        <taxon>Acetobacteraceae</taxon>
        <taxon>Oecophyllibacter</taxon>
    </lineage>
</organism>
<dbReference type="InterPro" id="IPR037103">
    <property type="entry name" value="Tubulin/FtsZ-like_C"/>
</dbReference>
<dbReference type="PROSITE" id="PS01135">
    <property type="entry name" value="FTSZ_2"/>
    <property type="match status" value="1"/>
</dbReference>
<dbReference type="Gene3D" id="3.40.50.1440">
    <property type="entry name" value="Tubulin/FtsZ, GTPase domain"/>
    <property type="match status" value="1"/>
</dbReference>
<evidence type="ECO:0000259" key="8">
    <source>
        <dbReference type="SMART" id="SM00864"/>
    </source>
</evidence>
<evidence type="ECO:0000256" key="5">
    <source>
        <dbReference type="NCBIfam" id="TIGR00065"/>
    </source>
</evidence>
<evidence type="ECO:0000313" key="11">
    <source>
        <dbReference type="Proteomes" id="UP000315037"/>
    </source>
</evidence>
<keyword evidence="4 6" id="KW-0717">Septation</keyword>
<dbReference type="GO" id="GO:0043093">
    <property type="term" value="P:FtsZ-dependent cytokinesis"/>
    <property type="evidence" value="ECO:0007669"/>
    <property type="project" value="UniProtKB-UniRule"/>
</dbReference>